<dbReference type="InterPro" id="IPR006162">
    <property type="entry name" value="Ppantetheine_attach_site"/>
</dbReference>
<dbReference type="InterPro" id="IPR013149">
    <property type="entry name" value="ADH-like_C"/>
</dbReference>
<evidence type="ECO:0000256" key="2">
    <source>
        <dbReference type="ARBA" id="ARBA00022553"/>
    </source>
</evidence>
<dbReference type="InterPro" id="IPR020806">
    <property type="entry name" value="PKS_PP-bd"/>
</dbReference>
<dbReference type="SUPFAM" id="SSF55048">
    <property type="entry name" value="Probable ACP-binding domain of malonyl-CoA ACP transacylase"/>
    <property type="match status" value="1"/>
</dbReference>
<proteinExistence type="predicted"/>
<dbReference type="InterPro" id="IPR014043">
    <property type="entry name" value="Acyl_transferase_dom"/>
</dbReference>
<evidence type="ECO:0000313" key="13">
    <source>
        <dbReference type="Proteomes" id="UP000199501"/>
    </source>
</evidence>
<dbReference type="GO" id="GO:0004312">
    <property type="term" value="F:fatty acid synthase activity"/>
    <property type="evidence" value="ECO:0007669"/>
    <property type="project" value="TreeGrafter"/>
</dbReference>
<dbReference type="InterPro" id="IPR036291">
    <property type="entry name" value="NAD(P)-bd_dom_sf"/>
</dbReference>
<feature type="domain" description="PKS/mFAS DH" evidence="11">
    <location>
        <begin position="897"/>
        <end position="1172"/>
    </location>
</feature>
<dbReference type="InterPro" id="IPR009081">
    <property type="entry name" value="PP-bd_ACP"/>
</dbReference>
<dbReference type="InterPro" id="IPR016039">
    <property type="entry name" value="Thiolase-like"/>
</dbReference>
<dbReference type="InterPro" id="IPR002364">
    <property type="entry name" value="Quin_OxRdtase/zeta-crystal_CS"/>
</dbReference>
<evidence type="ECO:0000313" key="12">
    <source>
        <dbReference type="EMBL" id="SDC22538.1"/>
    </source>
</evidence>
<dbReference type="SUPFAM" id="SSF52151">
    <property type="entry name" value="FabD/lysophospholipase-like"/>
    <property type="match status" value="1"/>
</dbReference>
<dbReference type="PANTHER" id="PTHR43775:SF37">
    <property type="entry name" value="SI:DKEY-61P9.11"/>
    <property type="match status" value="1"/>
</dbReference>
<keyword evidence="2" id="KW-0597">Phosphoprotein</keyword>
<keyword evidence="4" id="KW-0521">NADP</keyword>
<dbReference type="InterPro" id="IPR032821">
    <property type="entry name" value="PKS_assoc"/>
</dbReference>
<dbReference type="STRING" id="1271860.SAMN05216174_101572"/>
<dbReference type="InterPro" id="IPR020843">
    <property type="entry name" value="ER"/>
</dbReference>
<keyword evidence="1" id="KW-0596">Phosphopantetheine</keyword>
<dbReference type="InterPro" id="IPR016035">
    <property type="entry name" value="Acyl_Trfase/lysoPLipase"/>
</dbReference>
<feature type="active site" description="Proton donor; for dehydratase activity" evidence="7">
    <location>
        <position position="1090"/>
    </location>
</feature>
<evidence type="ECO:0000256" key="1">
    <source>
        <dbReference type="ARBA" id="ARBA00022450"/>
    </source>
</evidence>
<dbReference type="InterPro" id="IPR049551">
    <property type="entry name" value="PKS_DH_C"/>
</dbReference>
<dbReference type="InterPro" id="IPR016036">
    <property type="entry name" value="Malonyl_transacylase_ACP-bd"/>
</dbReference>
<dbReference type="PROSITE" id="PS00606">
    <property type="entry name" value="KS3_1"/>
    <property type="match status" value="1"/>
</dbReference>
<dbReference type="SUPFAM" id="SSF47336">
    <property type="entry name" value="ACP-like"/>
    <property type="match status" value="1"/>
</dbReference>
<gene>
    <name evidence="12" type="ORF">SAMN05216174_101572</name>
</gene>
<evidence type="ECO:0000256" key="8">
    <source>
        <dbReference type="SAM" id="MobiDB-lite"/>
    </source>
</evidence>
<dbReference type="InterPro" id="IPR050091">
    <property type="entry name" value="PKS_NRPS_Biosynth_Enz"/>
</dbReference>
<dbReference type="Gene3D" id="1.10.1200.10">
    <property type="entry name" value="ACP-like"/>
    <property type="match status" value="1"/>
</dbReference>
<dbReference type="InterPro" id="IPR013217">
    <property type="entry name" value="Methyltransf_12"/>
</dbReference>
<dbReference type="InterPro" id="IPR036736">
    <property type="entry name" value="ACP-like_sf"/>
</dbReference>
<dbReference type="PROSITE" id="PS00012">
    <property type="entry name" value="PHOSPHOPANTETHEINE"/>
    <property type="match status" value="1"/>
</dbReference>
<dbReference type="InterPro" id="IPR029063">
    <property type="entry name" value="SAM-dependent_MTases_sf"/>
</dbReference>
<dbReference type="Pfam" id="PF00698">
    <property type="entry name" value="Acyl_transf_1"/>
    <property type="match status" value="1"/>
</dbReference>
<evidence type="ECO:0000259" key="9">
    <source>
        <dbReference type="PROSITE" id="PS50075"/>
    </source>
</evidence>
<feature type="domain" description="Carrier" evidence="9">
    <location>
        <begin position="2407"/>
        <end position="2484"/>
    </location>
</feature>
<dbReference type="Pfam" id="PF00550">
    <property type="entry name" value="PP-binding"/>
    <property type="match status" value="1"/>
</dbReference>
<dbReference type="SUPFAM" id="SSF53335">
    <property type="entry name" value="S-adenosyl-L-methionine-dependent methyltransferases"/>
    <property type="match status" value="1"/>
</dbReference>
<dbReference type="Pfam" id="PF08659">
    <property type="entry name" value="KR"/>
    <property type="match status" value="1"/>
</dbReference>
<name>A0A1G6JV48_9PSEU</name>
<dbReference type="Gene3D" id="3.40.47.10">
    <property type="match status" value="1"/>
</dbReference>
<dbReference type="Gene3D" id="3.40.50.720">
    <property type="entry name" value="NAD(P)-binding Rossmann-like Domain"/>
    <property type="match status" value="3"/>
</dbReference>
<dbReference type="GO" id="GO:0016491">
    <property type="term" value="F:oxidoreductase activity"/>
    <property type="evidence" value="ECO:0007669"/>
    <property type="project" value="InterPro"/>
</dbReference>
<dbReference type="SUPFAM" id="SSF53901">
    <property type="entry name" value="Thiolase-like"/>
    <property type="match status" value="1"/>
</dbReference>
<feature type="domain" description="Ketosynthase family 3 (KS3)" evidence="10">
    <location>
        <begin position="2"/>
        <end position="425"/>
    </location>
</feature>
<organism evidence="12 13">
    <name type="scientific">Actinokineospora iranica</name>
    <dbReference type="NCBI Taxonomy" id="1271860"/>
    <lineage>
        <taxon>Bacteria</taxon>
        <taxon>Bacillati</taxon>
        <taxon>Actinomycetota</taxon>
        <taxon>Actinomycetes</taxon>
        <taxon>Pseudonocardiales</taxon>
        <taxon>Pseudonocardiaceae</taxon>
        <taxon>Actinokineospora</taxon>
    </lineage>
</organism>
<dbReference type="Gene3D" id="3.40.50.150">
    <property type="entry name" value="Vaccinia Virus protein VP39"/>
    <property type="match status" value="1"/>
</dbReference>
<dbReference type="SMART" id="SM00827">
    <property type="entry name" value="PKS_AT"/>
    <property type="match status" value="1"/>
</dbReference>
<evidence type="ECO:0000256" key="6">
    <source>
        <dbReference type="ARBA" id="ARBA00023315"/>
    </source>
</evidence>
<dbReference type="Pfam" id="PF16197">
    <property type="entry name" value="KAsynt_C_assoc"/>
    <property type="match status" value="1"/>
</dbReference>
<dbReference type="InterPro" id="IPR014030">
    <property type="entry name" value="Ketoacyl_synth_N"/>
</dbReference>
<feature type="region of interest" description="C-terminal hotdog fold" evidence="7">
    <location>
        <begin position="1031"/>
        <end position="1172"/>
    </location>
</feature>
<dbReference type="FunFam" id="3.40.50.720:FF:000209">
    <property type="entry name" value="Polyketide synthase Pks12"/>
    <property type="match status" value="1"/>
</dbReference>
<dbReference type="Pfam" id="PF02801">
    <property type="entry name" value="Ketoacyl-synt_C"/>
    <property type="match status" value="1"/>
</dbReference>
<dbReference type="Gene3D" id="3.10.129.110">
    <property type="entry name" value="Polyketide synthase dehydratase"/>
    <property type="match status" value="1"/>
</dbReference>
<dbReference type="Pfam" id="PF08240">
    <property type="entry name" value="ADH_N"/>
    <property type="match status" value="1"/>
</dbReference>
<dbReference type="FunFam" id="3.40.47.10:FF:000019">
    <property type="entry name" value="Polyketide synthase type I"/>
    <property type="match status" value="1"/>
</dbReference>
<dbReference type="Pfam" id="PF14765">
    <property type="entry name" value="PS-DH"/>
    <property type="match status" value="1"/>
</dbReference>
<dbReference type="Pfam" id="PF00109">
    <property type="entry name" value="ketoacyl-synt"/>
    <property type="match status" value="1"/>
</dbReference>
<dbReference type="InterPro" id="IPR057326">
    <property type="entry name" value="KR_dom"/>
</dbReference>
<dbReference type="Proteomes" id="UP000199501">
    <property type="component" value="Unassembled WGS sequence"/>
</dbReference>
<dbReference type="InterPro" id="IPR049900">
    <property type="entry name" value="PKS_mFAS_DH"/>
</dbReference>
<reference evidence="13" key="1">
    <citation type="submission" date="2016-10" db="EMBL/GenBank/DDBJ databases">
        <authorList>
            <person name="Varghese N."/>
            <person name="Submissions S."/>
        </authorList>
    </citation>
    <scope>NUCLEOTIDE SEQUENCE [LARGE SCALE GENOMIC DNA]</scope>
    <source>
        <strain evidence="13">IBRC-M 10403</strain>
    </source>
</reference>
<feature type="compositionally biased region" description="Basic and acidic residues" evidence="8">
    <location>
        <begin position="432"/>
        <end position="443"/>
    </location>
</feature>
<dbReference type="Gene3D" id="3.40.366.10">
    <property type="entry name" value="Malonyl-Coenzyme A Acyl Carrier Protein, domain 2"/>
    <property type="match status" value="1"/>
</dbReference>
<evidence type="ECO:0000256" key="7">
    <source>
        <dbReference type="PROSITE-ProRule" id="PRU01363"/>
    </source>
</evidence>
<keyword evidence="3 12" id="KW-0808">Transferase</keyword>
<dbReference type="Pfam" id="PF21089">
    <property type="entry name" value="PKS_DH_N"/>
    <property type="match status" value="1"/>
</dbReference>
<dbReference type="InterPro" id="IPR013154">
    <property type="entry name" value="ADH-like_N"/>
</dbReference>
<dbReference type="InterPro" id="IPR011032">
    <property type="entry name" value="GroES-like_sf"/>
</dbReference>
<keyword evidence="13" id="KW-1185">Reference proteome</keyword>
<dbReference type="CDD" id="cd00833">
    <property type="entry name" value="PKS"/>
    <property type="match status" value="1"/>
</dbReference>
<dbReference type="InterPro" id="IPR018201">
    <property type="entry name" value="Ketoacyl_synth_AS"/>
</dbReference>
<evidence type="ECO:0000256" key="4">
    <source>
        <dbReference type="ARBA" id="ARBA00022857"/>
    </source>
</evidence>
<dbReference type="EMBL" id="FMZZ01000001">
    <property type="protein sequence ID" value="SDC22538.1"/>
    <property type="molecule type" value="Genomic_DNA"/>
</dbReference>
<dbReference type="PROSITE" id="PS50075">
    <property type="entry name" value="CARRIER"/>
    <property type="match status" value="1"/>
</dbReference>
<dbReference type="PANTHER" id="PTHR43775">
    <property type="entry name" value="FATTY ACID SYNTHASE"/>
    <property type="match status" value="1"/>
</dbReference>
<keyword evidence="6" id="KW-0012">Acyltransferase</keyword>
<dbReference type="InterPro" id="IPR020807">
    <property type="entry name" value="PKS_DH"/>
</dbReference>
<dbReference type="SMART" id="SM00822">
    <property type="entry name" value="PKS_KR"/>
    <property type="match status" value="1"/>
</dbReference>
<dbReference type="InterPro" id="IPR049552">
    <property type="entry name" value="PKS_DH_N"/>
</dbReference>
<dbReference type="PROSITE" id="PS52004">
    <property type="entry name" value="KS3_2"/>
    <property type="match status" value="1"/>
</dbReference>
<evidence type="ECO:0000256" key="5">
    <source>
        <dbReference type="ARBA" id="ARBA00023268"/>
    </source>
</evidence>
<dbReference type="InterPro" id="IPR020841">
    <property type="entry name" value="PKS_Beta-ketoAc_synthase_dom"/>
</dbReference>
<feature type="region of interest" description="N-terminal hotdog fold" evidence="7">
    <location>
        <begin position="897"/>
        <end position="1017"/>
    </location>
</feature>
<dbReference type="Pfam" id="PF08242">
    <property type="entry name" value="Methyltransf_12"/>
    <property type="match status" value="1"/>
</dbReference>
<dbReference type="CDD" id="cd05195">
    <property type="entry name" value="enoyl_red"/>
    <property type="match status" value="1"/>
</dbReference>
<dbReference type="SUPFAM" id="SSF51735">
    <property type="entry name" value="NAD(P)-binding Rossmann-fold domains"/>
    <property type="match status" value="3"/>
</dbReference>
<dbReference type="SMART" id="SM00826">
    <property type="entry name" value="PKS_DH"/>
    <property type="match status" value="1"/>
</dbReference>
<evidence type="ECO:0000259" key="10">
    <source>
        <dbReference type="PROSITE" id="PS52004"/>
    </source>
</evidence>
<dbReference type="GO" id="GO:0006633">
    <property type="term" value="P:fatty acid biosynthetic process"/>
    <property type="evidence" value="ECO:0007669"/>
    <property type="project" value="InterPro"/>
</dbReference>
<dbReference type="Pfam" id="PF00107">
    <property type="entry name" value="ADH_zinc_N"/>
    <property type="match status" value="1"/>
</dbReference>
<dbReference type="GO" id="GO:0004315">
    <property type="term" value="F:3-oxoacyl-[acyl-carrier-protein] synthase activity"/>
    <property type="evidence" value="ECO:0007669"/>
    <property type="project" value="InterPro"/>
</dbReference>
<keyword evidence="5" id="KW-0511">Multifunctional enzyme</keyword>
<dbReference type="InterPro" id="IPR042104">
    <property type="entry name" value="PKS_dehydratase_sf"/>
</dbReference>
<dbReference type="InterPro" id="IPR014031">
    <property type="entry name" value="Ketoacyl_synth_C"/>
</dbReference>
<dbReference type="RefSeq" id="WP_175482630.1">
    <property type="nucleotide sequence ID" value="NZ_FMZZ01000001.1"/>
</dbReference>
<dbReference type="SMART" id="SM00823">
    <property type="entry name" value="PKS_PP"/>
    <property type="match status" value="1"/>
</dbReference>
<sequence length="2543" mass="269016">MSEPVAIVGFSCRFPGGVTSLEALWSALRAAQDLVTEVPPDRFDAAYFLDKSPQRPGKTYSAFGGFLHDIGEFDADFFRISPREASRMDPQQRLVLEMAVEALDDAAIDPDSVAGSETGVFIGTSAPDYGGFQGCKPETIDAYSPSGIALSITANRLSHFLDARGPSMVVDTACSSSSVALHQACESLRRGESEMALAGGIHLLLSPFNFIGFAKAQMLSPTGRCQTFSANADGYVRAEGGGVAVLKPLSAALAAGDRVHAVLRGTAMNNDGRTMGIALPNAEAQEALLRRLYDRCEIDPGQVAYFEAHGTGTLVGDPAECQAIGRALGVRRTAGPLPVGSVKSNLGHLEPASGMAGLAKAMLVLRHRAIPASLHATPLNPEIDFAGLGLEPVTDLRPLPEAADPVVGVNSFGFGGVNVHAILSPPPSAGPEPDRSRPRHEIESGTGGQALPFIVSARGAAALAEAARLAAKRLAGADAAEFPDLCHTAARRARHEHRMVALAATPADAAAQLESLAEGEPVAGAAMARGAHHGNVAFAFSGNGSQWPGMGAALCAENPVFRAAVEEIDAVFAPLLGWSVLAELGAAEGTRRATLTEFAQPMLFVLQAGLVRVLAAEGVVPAAVIGYSVGEVAAAWAAGALDLADAAQVLLGRSRAQAATAAGQGAMAAVGLPPADARAVLARYGGLLEIAAINGDRDVTVSGDTAALADLERDLAADEVFVRRLDIDYAFHSWQMDAAEQPLRAALAGLRPTATRIPMISTVTGQRVHGTELDGDYWWRNTRLPVLFGAGATALAEERFDVVVEISPHPVLGSYLRRVATAEGHSVVPIAAMTRQGDAASVGATVSAAVLAASPRAVVAEHFPRLGRVVDLPAYPWQRERHWHGDPAWWPGGSAEHPLLGRRASVAEPTWEGEIGSTPSAWLTDHRIGEAVVVPATAYVEMALAAGRRALGASVEVADLQITSAFVLPGEEDEPLPRVQTSVSDEDGVVRVASKPVGDGQWRVHARGRVRHRGGPAPAPVDLQAVRDRLGHRLPVAEHYDYAARAGLNYGPAFRVVDDLPYDPATGEVLSAYTYPGPVDGFEAHPAILDGALQAVLPLLREAAHGQAFIPIGVGQARVWAAPTAEGFAHARLRSLGEVEAVFDVDVLDQDGAVAAELRECRLRRFPVDSAVSVEHVSTTLRAASRADDTAPAPLPGTPSELVRAAGPELTALIGSDPEPGDHVGLGELGCRVSALFAVAAFVRILGEETVVSVRTLTENGVSAEHARLVAFLAGFAEDHGLLRRLPGEAQDPRWVVIERPDPLALFRARHVEQGGMLADLTLRGRSGSHLADVLTGKRDSLEMLFSGTGIDTLEHYYSDFPPMSDVNHRAAILVRHLVSAAPPDRVLRVLELGAGTGGTTAAVLPVLPPDRTHYVFTDISPVFFPRAQHRFAAYDFIDYRALELNRDLDEQGFGAGAFDLVIASNVLHATSDLREALGQIRSLLAPGGYLLAAETHRPDFLLPVFGLLPSAWQFTDTDLRPDTAFLPHDRWPAVIADAGFADVIRLGAVQHSHPDDMSVLLAQRPPGPSPVPDLPEAPDLGWLILTEGPGEADLAQALAAKLGATGSPVIVQRAPDDPEDWTPLLPETRKTVCYVVILDADSAEDAPAATEATVRRAMTLKAVSRRCADLPEGRDAHLYLVTHPSGALPHPERPHAPLHAAAWGVARTLANELPDVGNTRISLHRSADPAADAHRLAGELLAPHGQDGETEDEIVLGEGGRFVPRFVPTAPPTRVVAPGDDVPYRMVVRDHGMGFDVGFAATVHPDLGPDEVRVEVRAAALNYRDVLWALGIVPVDALEAGYTGSIAGGSLGIECAGVVVEVGSAVTEVVPGERVLAIAPAAFASHPVTKAALVKRIPPHLGFTEAATLPVAFATVHHSLGTIARLSAGETVLIHGAAGGVGLAAIQHARHVGARIIATAGSEEKRDYLRLIGVEHVLDSRSLEFVHQVLDITDGAGVDVVLNSLAGEYLRRSLDLVRPYGRFIELGKRDLYENKRLQMRPLRNNVMFVGVDLDQALLTHTELASNTLDQIVQRIDDDVYHPLPRRVFPANRIAEAYQLMRHSRHIGKIVIDFAHPVTVECPPRPPRLSAEGTYVVTGGTGGFGAAAAEWLAERGARKIALVSRRGARAPEAEETIARLAARGVAAQAHAVDATDPAAVADLLSTLDSSGHPVRGVLHAAMVLDDDLLCELDSSRFAAALAPKLTAGWVLDALTRDRELDLFLSFSSVAAEVGNLRQANYVAGNVFLSALARRRRSHGLRGSAVAWGAIGEVGSVSRDAELSRFLDQLGFLAISPADAHAALDALAEDRDAAPMAVRAEWNRVARLIPCLETSPRFRYFNFGAVTENDERIEEFRRALSGVGSAEEAAELIENAIIALVSMVLQIPAERVDRERRLDQLGIDSLMAAELLGKFRAHFGNQLSPMDLIGGGNISSLSRLIVRRLGNGLAAPVEGGAKTGESSDSTDISAVSEITVVSQPGPLAIARNAEVEPRKPAATVSAEG</sequence>
<dbReference type="PROSITE" id="PS01162">
    <property type="entry name" value="QOR_ZETA_CRYSTAL"/>
    <property type="match status" value="1"/>
</dbReference>
<dbReference type="Gene3D" id="3.30.70.3290">
    <property type="match status" value="1"/>
</dbReference>
<dbReference type="SMART" id="SM00825">
    <property type="entry name" value="PKS_KS"/>
    <property type="match status" value="1"/>
</dbReference>
<dbReference type="GO" id="GO:0008270">
    <property type="term" value="F:zinc ion binding"/>
    <property type="evidence" value="ECO:0007669"/>
    <property type="project" value="InterPro"/>
</dbReference>
<dbReference type="InterPro" id="IPR013968">
    <property type="entry name" value="PKS_KR"/>
</dbReference>
<evidence type="ECO:0000256" key="3">
    <source>
        <dbReference type="ARBA" id="ARBA00022679"/>
    </source>
</evidence>
<accession>A0A1G6JV48</accession>
<dbReference type="SMART" id="SM00829">
    <property type="entry name" value="PKS_ER"/>
    <property type="match status" value="1"/>
</dbReference>
<feature type="active site" description="Proton acceptor; for dehydratase activity" evidence="7">
    <location>
        <position position="926"/>
    </location>
</feature>
<dbReference type="SUPFAM" id="SSF50129">
    <property type="entry name" value="GroES-like"/>
    <property type="match status" value="1"/>
</dbReference>
<dbReference type="InterPro" id="IPR001227">
    <property type="entry name" value="Ac_transferase_dom_sf"/>
</dbReference>
<dbReference type="PROSITE" id="PS52019">
    <property type="entry name" value="PKS_MFAS_DH"/>
    <property type="match status" value="1"/>
</dbReference>
<protein>
    <submittedName>
        <fullName evidence="12">Acyl transferase domain-containing protein</fullName>
    </submittedName>
</protein>
<feature type="region of interest" description="Disordered" evidence="8">
    <location>
        <begin position="423"/>
        <end position="448"/>
    </location>
</feature>
<dbReference type="Gene3D" id="3.90.180.10">
    <property type="entry name" value="Medium-chain alcohol dehydrogenases, catalytic domain"/>
    <property type="match status" value="1"/>
</dbReference>
<dbReference type="GO" id="GO:0031177">
    <property type="term" value="F:phosphopantetheine binding"/>
    <property type="evidence" value="ECO:0007669"/>
    <property type="project" value="InterPro"/>
</dbReference>
<evidence type="ECO:0000259" key="11">
    <source>
        <dbReference type="PROSITE" id="PS52019"/>
    </source>
</evidence>